<dbReference type="Pfam" id="PF06949">
    <property type="entry name" value="DUF1292"/>
    <property type="match status" value="1"/>
</dbReference>
<dbReference type="EMBL" id="FOOK01000001">
    <property type="protein sequence ID" value="SFF64241.1"/>
    <property type="molecule type" value="Genomic_DNA"/>
</dbReference>
<dbReference type="RefSeq" id="WP_245751948.1">
    <property type="nucleotide sequence ID" value="NZ_FOOK01000001.1"/>
</dbReference>
<evidence type="ECO:0000313" key="2">
    <source>
        <dbReference type="Proteomes" id="UP000198661"/>
    </source>
</evidence>
<keyword evidence="2" id="KW-1185">Reference proteome</keyword>
<organism evidence="1 2">
    <name type="scientific">Planifilum fulgidum</name>
    <dbReference type="NCBI Taxonomy" id="201973"/>
    <lineage>
        <taxon>Bacteria</taxon>
        <taxon>Bacillati</taxon>
        <taxon>Bacillota</taxon>
        <taxon>Bacilli</taxon>
        <taxon>Bacillales</taxon>
        <taxon>Thermoactinomycetaceae</taxon>
        <taxon>Planifilum</taxon>
    </lineage>
</organism>
<name>A0A1I2KGK7_9BACL</name>
<reference evidence="2" key="1">
    <citation type="submission" date="2016-10" db="EMBL/GenBank/DDBJ databases">
        <authorList>
            <person name="Varghese N."/>
            <person name="Submissions S."/>
        </authorList>
    </citation>
    <scope>NUCLEOTIDE SEQUENCE [LARGE SCALE GENOMIC DNA]</scope>
    <source>
        <strain evidence="2">DSM 44945</strain>
    </source>
</reference>
<accession>A0A1I2KGK7</accession>
<evidence type="ECO:0000313" key="1">
    <source>
        <dbReference type="EMBL" id="SFF64241.1"/>
    </source>
</evidence>
<dbReference type="STRING" id="201973.SAMN04488025_101130"/>
<proteinExistence type="predicted"/>
<protein>
    <submittedName>
        <fullName evidence="1">Uncharacterized protein</fullName>
    </submittedName>
</protein>
<sequence>MDRNEPLAREVRVLRDIYGGKVILVDEEGKEKEQAYHILREIELEGRHYCVLQPEESGEEDAYIFRVGDDHKIEHVEDEEEWERAAEAVDELLYFDEN</sequence>
<dbReference type="Proteomes" id="UP000198661">
    <property type="component" value="Unassembled WGS sequence"/>
</dbReference>
<dbReference type="InterPro" id="IPR009711">
    <property type="entry name" value="UPF0473"/>
</dbReference>
<gene>
    <name evidence="1" type="ORF">SAMN04488025_101130</name>
</gene>
<dbReference type="AlphaFoldDB" id="A0A1I2KGK7"/>